<reference evidence="1 2" key="1">
    <citation type="submission" date="2024-06" db="EMBL/GenBank/DDBJ databases">
        <title>Genomic Encyclopedia of Type Strains, Phase IV (KMG-IV): sequencing the most valuable type-strain genomes for metagenomic binning, comparative biology and taxonomic classification.</title>
        <authorList>
            <person name="Goeker M."/>
        </authorList>
    </citation>
    <scope>NUCLEOTIDE SEQUENCE [LARGE SCALE GENOMIC DNA]</scope>
    <source>
        <strain evidence="1 2">DSM 21460</strain>
    </source>
</reference>
<protein>
    <recommendedName>
        <fullName evidence="3">Colicin D immunity protein domain-containing protein</fullName>
    </recommendedName>
</protein>
<accession>A0ABV2J749</accession>
<organism evidence="1 2">
    <name type="scientific">Peptoniphilus olsenii</name>
    <dbReference type="NCBI Taxonomy" id="411570"/>
    <lineage>
        <taxon>Bacteria</taxon>
        <taxon>Bacillati</taxon>
        <taxon>Bacillota</taxon>
        <taxon>Tissierellia</taxon>
        <taxon>Tissierellales</taxon>
        <taxon>Peptoniphilaceae</taxon>
        <taxon>Peptoniphilus</taxon>
    </lineage>
</organism>
<evidence type="ECO:0008006" key="3">
    <source>
        <dbReference type="Google" id="ProtNLM"/>
    </source>
</evidence>
<keyword evidence="2" id="KW-1185">Reference proteome</keyword>
<dbReference type="EMBL" id="JBEPMA010000001">
    <property type="protein sequence ID" value="MET3616603.1"/>
    <property type="molecule type" value="Genomic_DNA"/>
</dbReference>
<proteinExistence type="predicted"/>
<dbReference type="Proteomes" id="UP001549162">
    <property type="component" value="Unassembled WGS sequence"/>
</dbReference>
<sequence length="90" mass="10569">MKNEQLNGFFEIIEIILNKKPSIVDSFLFDSLEYYIEVYYPNTTDEIDSLVDDIIDICSEVTSGDDCSNERKELEKIYNKIKSRLIFESK</sequence>
<evidence type="ECO:0000313" key="2">
    <source>
        <dbReference type="Proteomes" id="UP001549162"/>
    </source>
</evidence>
<dbReference type="RefSeq" id="WP_354366609.1">
    <property type="nucleotide sequence ID" value="NZ_JBEPMA010000001.1"/>
</dbReference>
<gene>
    <name evidence="1" type="ORF">ABID14_000223</name>
</gene>
<name>A0ABV2J749_9FIRM</name>
<evidence type="ECO:0000313" key="1">
    <source>
        <dbReference type="EMBL" id="MET3616603.1"/>
    </source>
</evidence>
<comment type="caution">
    <text evidence="1">The sequence shown here is derived from an EMBL/GenBank/DDBJ whole genome shotgun (WGS) entry which is preliminary data.</text>
</comment>